<dbReference type="AlphaFoldDB" id="A0A9Q1GSH9"/>
<dbReference type="Proteomes" id="UP001153076">
    <property type="component" value="Unassembled WGS sequence"/>
</dbReference>
<keyword evidence="2" id="KW-1185">Reference proteome</keyword>
<protein>
    <submittedName>
        <fullName evidence="1">Uncharacterized protein</fullName>
    </submittedName>
</protein>
<dbReference type="OrthoDB" id="913267at2759"/>
<name>A0A9Q1GSH9_9CARY</name>
<reference evidence="1" key="1">
    <citation type="submission" date="2022-04" db="EMBL/GenBank/DDBJ databases">
        <title>Carnegiea gigantea Genome sequencing and assembly v2.</title>
        <authorList>
            <person name="Copetti D."/>
            <person name="Sanderson M.J."/>
            <person name="Burquez A."/>
            <person name="Wojciechowski M.F."/>
        </authorList>
    </citation>
    <scope>NUCLEOTIDE SEQUENCE</scope>
    <source>
        <strain evidence="1">SGP5-SGP5p</strain>
        <tissue evidence="1">Aerial part</tissue>
    </source>
</reference>
<sequence>MATRACQQPNEVTLEESGHKSWVRLPLHREFAYMPLYWEWLEDILVCYKDKLTTFHLFDALYALLFLYDRFPGLPLLRHLYNEVVPTQWKLTNRLPLHCIYLFITYLKPMRGHKGKLTIDQWITFGFQGPSKYHISRKSGQENHTPNPGILSFIISTRARGWGDCQVIFDEQEVAKGQRTETFLALEMLVTYAMALLALHHPWHQVQGIASLWQSLRVSTRNSMRSLIHILVEVGTFPANFLYAWLVKNFDTYELVSEVASSPGMLKFSGLGQAKLPQLEQA</sequence>
<gene>
    <name evidence="1" type="ORF">Cgig2_009781</name>
</gene>
<proteinExistence type="predicted"/>
<organism evidence="1 2">
    <name type="scientific">Carnegiea gigantea</name>
    <dbReference type="NCBI Taxonomy" id="171969"/>
    <lineage>
        <taxon>Eukaryota</taxon>
        <taxon>Viridiplantae</taxon>
        <taxon>Streptophyta</taxon>
        <taxon>Embryophyta</taxon>
        <taxon>Tracheophyta</taxon>
        <taxon>Spermatophyta</taxon>
        <taxon>Magnoliopsida</taxon>
        <taxon>eudicotyledons</taxon>
        <taxon>Gunneridae</taxon>
        <taxon>Pentapetalae</taxon>
        <taxon>Caryophyllales</taxon>
        <taxon>Cactineae</taxon>
        <taxon>Cactaceae</taxon>
        <taxon>Cactoideae</taxon>
        <taxon>Echinocereeae</taxon>
        <taxon>Carnegiea</taxon>
    </lineage>
</organism>
<dbReference type="EMBL" id="JAKOGI010001674">
    <property type="protein sequence ID" value="KAJ8424464.1"/>
    <property type="molecule type" value="Genomic_DNA"/>
</dbReference>
<evidence type="ECO:0000313" key="2">
    <source>
        <dbReference type="Proteomes" id="UP001153076"/>
    </source>
</evidence>
<accession>A0A9Q1GSH9</accession>
<comment type="caution">
    <text evidence="1">The sequence shown here is derived from an EMBL/GenBank/DDBJ whole genome shotgun (WGS) entry which is preliminary data.</text>
</comment>
<evidence type="ECO:0000313" key="1">
    <source>
        <dbReference type="EMBL" id="KAJ8424464.1"/>
    </source>
</evidence>